<accession>A0AAP0KLU9</accession>
<feature type="region of interest" description="Disordered" evidence="1">
    <location>
        <begin position="1"/>
        <end position="122"/>
    </location>
</feature>
<name>A0AAP0KLU9_9MAGN</name>
<reference evidence="2 3" key="1">
    <citation type="submission" date="2024-01" db="EMBL/GenBank/DDBJ databases">
        <title>Genome assemblies of Stephania.</title>
        <authorList>
            <person name="Yang L."/>
        </authorList>
    </citation>
    <scope>NUCLEOTIDE SEQUENCE [LARGE SCALE GENOMIC DNA]</scope>
    <source>
        <strain evidence="2">QJT</strain>
        <tissue evidence="2">Leaf</tissue>
    </source>
</reference>
<keyword evidence="3" id="KW-1185">Reference proteome</keyword>
<protein>
    <submittedName>
        <fullName evidence="2">Uncharacterized protein</fullName>
    </submittedName>
</protein>
<evidence type="ECO:0000256" key="1">
    <source>
        <dbReference type="SAM" id="MobiDB-lite"/>
    </source>
</evidence>
<feature type="compositionally biased region" description="Basic and acidic residues" evidence="1">
    <location>
        <begin position="14"/>
        <end position="45"/>
    </location>
</feature>
<organism evidence="2 3">
    <name type="scientific">Stephania japonica</name>
    <dbReference type="NCBI Taxonomy" id="461633"/>
    <lineage>
        <taxon>Eukaryota</taxon>
        <taxon>Viridiplantae</taxon>
        <taxon>Streptophyta</taxon>
        <taxon>Embryophyta</taxon>
        <taxon>Tracheophyta</taxon>
        <taxon>Spermatophyta</taxon>
        <taxon>Magnoliopsida</taxon>
        <taxon>Ranunculales</taxon>
        <taxon>Menispermaceae</taxon>
        <taxon>Menispermoideae</taxon>
        <taxon>Cissampelideae</taxon>
        <taxon>Stephania</taxon>
    </lineage>
</organism>
<evidence type="ECO:0000313" key="3">
    <source>
        <dbReference type="Proteomes" id="UP001417504"/>
    </source>
</evidence>
<dbReference type="Proteomes" id="UP001417504">
    <property type="component" value="Unassembled WGS sequence"/>
</dbReference>
<sequence length="122" mass="14366">MMDGQRLLSTPPTTRREVGETSDHTTSDSSDNHDFINDRDLRNDQYDYDDGQIDWSREDDQDQTDDQFNNDDRQVVHEIVPIPIQQPRQSYRQNQDQRDRSWGRHILISRGPELGSELGDKH</sequence>
<feature type="compositionally biased region" description="Acidic residues" evidence="1">
    <location>
        <begin position="46"/>
        <end position="69"/>
    </location>
</feature>
<dbReference type="EMBL" id="JBBNAE010000001">
    <property type="protein sequence ID" value="KAK9154918.1"/>
    <property type="molecule type" value="Genomic_DNA"/>
</dbReference>
<gene>
    <name evidence="2" type="ORF">Sjap_002398</name>
</gene>
<dbReference type="AlphaFoldDB" id="A0AAP0KLU9"/>
<comment type="caution">
    <text evidence="2">The sequence shown here is derived from an EMBL/GenBank/DDBJ whole genome shotgun (WGS) entry which is preliminary data.</text>
</comment>
<evidence type="ECO:0000313" key="2">
    <source>
        <dbReference type="EMBL" id="KAK9154918.1"/>
    </source>
</evidence>
<proteinExistence type="predicted"/>